<dbReference type="GO" id="GO:0140358">
    <property type="term" value="F:P-type transmembrane transporter activity"/>
    <property type="evidence" value="ECO:0007669"/>
    <property type="project" value="InterPro"/>
</dbReference>
<keyword evidence="16" id="KW-1185">Reference proteome</keyword>
<dbReference type="InterPro" id="IPR006544">
    <property type="entry name" value="P-type_TPase_V"/>
</dbReference>
<dbReference type="Pfam" id="PF13246">
    <property type="entry name" value="Cation_ATPase"/>
    <property type="match status" value="1"/>
</dbReference>
<evidence type="ECO:0000256" key="3">
    <source>
        <dbReference type="ARBA" id="ARBA00022553"/>
    </source>
</evidence>
<evidence type="ECO:0000256" key="1">
    <source>
        <dbReference type="ARBA" id="ARBA00004141"/>
    </source>
</evidence>
<dbReference type="EMBL" id="CAQQ02394501">
    <property type="status" value="NOT_ANNOTATED_CDS"/>
    <property type="molecule type" value="Genomic_DNA"/>
</dbReference>
<keyword evidence="10 13" id="KW-1133">Transmembrane helix</keyword>
<evidence type="ECO:0000313" key="15">
    <source>
        <dbReference type="EnsemblMetazoa" id="MESCA000832-PA"/>
    </source>
</evidence>
<evidence type="ECO:0000256" key="6">
    <source>
        <dbReference type="ARBA" id="ARBA00022741"/>
    </source>
</evidence>
<dbReference type="OMA" id="TAFVACM"/>
<dbReference type="FunFam" id="1.20.1110.10:FF:000023">
    <property type="entry name" value="Cation-transporting ATPase"/>
    <property type="match status" value="1"/>
</dbReference>
<dbReference type="InterPro" id="IPR001757">
    <property type="entry name" value="P_typ_ATPase"/>
</dbReference>
<feature type="domain" description="P-type ATPase A" evidence="14">
    <location>
        <begin position="8"/>
        <end position="127"/>
    </location>
</feature>
<protein>
    <recommendedName>
        <fullName evidence="14">P-type ATPase A domain-containing protein</fullName>
    </recommendedName>
</protein>
<dbReference type="InterPro" id="IPR023299">
    <property type="entry name" value="ATPase_P-typ_cyto_dom_N"/>
</dbReference>
<dbReference type="GO" id="GO:0019829">
    <property type="term" value="F:ATPase-coupled monoatomic cation transmembrane transporter activity"/>
    <property type="evidence" value="ECO:0007669"/>
    <property type="project" value="TreeGrafter"/>
</dbReference>
<comment type="subcellular location">
    <subcellularLocation>
        <location evidence="1">Membrane</location>
        <topology evidence="1">Multi-pass membrane protein</topology>
    </subcellularLocation>
</comment>
<dbReference type="SFLD" id="SFLDF00027">
    <property type="entry name" value="p-type_atpase"/>
    <property type="match status" value="1"/>
</dbReference>
<dbReference type="Gene3D" id="2.70.150.10">
    <property type="entry name" value="Calcium-transporting ATPase, cytoplasmic transduction domain A"/>
    <property type="match status" value="1"/>
</dbReference>
<dbReference type="GO" id="GO:0015203">
    <property type="term" value="F:polyamine transmembrane transporter activity"/>
    <property type="evidence" value="ECO:0007669"/>
    <property type="project" value="TreeGrafter"/>
</dbReference>
<dbReference type="InterPro" id="IPR044492">
    <property type="entry name" value="P_typ_ATPase_HD_dom"/>
</dbReference>
<reference evidence="15" key="2">
    <citation type="submission" date="2015-06" db="UniProtKB">
        <authorList>
            <consortium name="EnsemblMetazoa"/>
        </authorList>
    </citation>
    <scope>IDENTIFICATION</scope>
</reference>
<dbReference type="Gene3D" id="3.40.50.1000">
    <property type="entry name" value="HAD superfamily/HAD-like"/>
    <property type="match status" value="1"/>
</dbReference>
<dbReference type="GO" id="GO:0016020">
    <property type="term" value="C:membrane"/>
    <property type="evidence" value="ECO:0007669"/>
    <property type="project" value="UniProtKB-SubCell"/>
</dbReference>
<dbReference type="GO" id="GO:0006874">
    <property type="term" value="P:intracellular calcium ion homeostasis"/>
    <property type="evidence" value="ECO:0007669"/>
    <property type="project" value="TreeGrafter"/>
</dbReference>
<dbReference type="PRINTS" id="PR00119">
    <property type="entry name" value="CATATPASE"/>
</dbReference>
<evidence type="ECO:0000313" key="16">
    <source>
        <dbReference type="Proteomes" id="UP000015102"/>
    </source>
</evidence>
<comment type="catalytic activity">
    <reaction evidence="12">
        <text>ATP + H2O = ADP + phosphate + H(+)</text>
        <dbReference type="Rhea" id="RHEA:13065"/>
        <dbReference type="ChEBI" id="CHEBI:15377"/>
        <dbReference type="ChEBI" id="CHEBI:15378"/>
        <dbReference type="ChEBI" id="CHEBI:30616"/>
        <dbReference type="ChEBI" id="CHEBI:43474"/>
        <dbReference type="ChEBI" id="CHEBI:456216"/>
    </reaction>
</comment>
<dbReference type="SUPFAM" id="SSF81665">
    <property type="entry name" value="Calcium ATPase, transmembrane domain M"/>
    <property type="match status" value="1"/>
</dbReference>
<dbReference type="InterPro" id="IPR018303">
    <property type="entry name" value="ATPase_P-typ_P_site"/>
</dbReference>
<dbReference type="SUPFAM" id="SSF56784">
    <property type="entry name" value="HAD-like"/>
    <property type="match status" value="1"/>
</dbReference>
<keyword evidence="6" id="KW-0547">Nucleotide-binding</keyword>
<dbReference type="GO" id="GO:0046872">
    <property type="term" value="F:metal ion binding"/>
    <property type="evidence" value="ECO:0007669"/>
    <property type="project" value="UniProtKB-KW"/>
</dbReference>
<dbReference type="STRING" id="36166.T1GC36"/>
<dbReference type="PROSITE" id="PS00154">
    <property type="entry name" value="ATPASE_E1_E2"/>
    <property type="match status" value="1"/>
</dbReference>
<evidence type="ECO:0000256" key="13">
    <source>
        <dbReference type="SAM" id="Phobius"/>
    </source>
</evidence>
<sequence>MKTVYSNDHAIVLHENGETELTETRYLVPGDIIEIPPHGCTMQCDAVLLSGNCIVDEALLTGESVPVTKTMLPLKRGVQFDLKEHNRHVLFSGTRVLQTRYIGSEKVLARVISTGDTTAKGSLIRSILYPPPVDYKFEQDSYKFIALLAAIAGIGFTYSLTQKILNNIDPIKLAVESLDLITIVVPPALPAAMTVGRFYAQKRLEKGKIFCISPRSINVAGSIDLVCFDKTGTLTEDGLDMWGVVTKEMINGERRGDPLDLKMFESTNWELEDVGVPDEKMFDVLYPVIVKPKDIKESPKTTTLSSSLDDLLSSLPDNPSIGIVREFPFASSLQRMSVITRSLSASHFTVYAKGSPEIIHALSKPESLPRDFYEQLDVYARKGLRVIALAFKPLDKKLTYAKVQKVPRDQIECELTFLGFVILENRLKPETTEIIRQLTASNIRSVMVTGDNILTAVSVARDCGILCRSENVITVTTKKKDIYYTATPSEQLGSFSSLDTCLTTTESWKGVEAEGKTWEVIRDNHPDILPKIVARGSVFARMSPDQKQELIVELQSLGHYVGMCGDGANDCGALKAAHAGISLSQAESSVASPFTSHEPTIACVPKVIKEGRCALVTSFGIFKFMAAYSLVS</sequence>
<dbReference type="EnsemblMetazoa" id="MESCA000832-RA">
    <property type="protein sequence ID" value="MESCA000832-PA"/>
    <property type="gene ID" value="MESCA000832"/>
</dbReference>
<evidence type="ECO:0000259" key="14">
    <source>
        <dbReference type="Pfam" id="PF00122"/>
    </source>
</evidence>
<dbReference type="InterPro" id="IPR023298">
    <property type="entry name" value="ATPase_P-typ_TM_dom_sf"/>
</dbReference>
<dbReference type="AlphaFoldDB" id="T1GC36"/>
<keyword evidence="11 13" id="KW-0472">Membrane</keyword>
<dbReference type="Proteomes" id="UP000015102">
    <property type="component" value="Unassembled WGS sequence"/>
</dbReference>
<evidence type="ECO:0000256" key="11">
    <source>
        <dbReference type="ARBA" id="ARBA00023136"/>
    </source>
</evidence>
<evidence type="ECO:0000256" key="10">
    <source>
        <dbReference type="ARBA" id="ARBA00022989"/>
    </source>
</evidence>
<keyword evidence="9" id="KW-1278">Translocase</keyword>
<keyword evidence="7" id="KW-0067">ATP-binding</keyword>
<name>T1GC36_MEGSC</name>
<keyword evidence="3" id="KW-0597">Phosphoprotein</keyword>
<dbReference type="NCBIfam" id="TIGR01494">
    <property type="entry name" value="ATPase_P-type"/>
    <property type="match status" value="2"/>
</dbReference>
<dbReference type="SUPFAM" id="SSF81653">
    <property type="entry name" value="Calcium ATPase, transduction domain A"/>
    <property type="match status" value="1"/>
</dbReference>
<dbReference type="GO" id="GO:0016887">
    <property type="term" value="F:ATP hydrolysis activity"/>
    <property type="evidence" value="ECO:0007669"/>
    <property type="project" value="InterPro"/>
</dbReference>
<evidence type="ECO:0000256" key="5">
    <source>
        <dbReference type="ARBA" id="ARBA00022723"/>
    </source>
</evidence>
<dbReference type="InterPro" id="IPR036412">
    <property type="entry name" value="HAD-like_sf"/>
</dbReference>
<evidence type="ECO:0000256" key="2">
    <source>
        <dbReference type="ARBA" id="ARBA00006000"/>
    </source>
</evidence>
<keyword evidence="5" id="KW-0479">Metal-binding</keyword>
<evidence type="ECO:0000256" key="7">
    <source>
        <dbReference type="ARBA" id="ARBA00022840"/>
    </source>
</evidence>
<reference evidence="16" key="1">
    <citation type="submission" date="2013-02" db="EMBL/GenBank/DDBJ databases">
        <authorList>
            <person name="Hughes D."/>
        </authorList>
    </citation>
    <scope>NUCLEOTIDE SEQUENCE</scope>
    <source>
        <strain>Durham</strain>
        <strain evidence="16">NC isolate 2 -- Noor lab</strain>
    </source>
</reference>
<keyword evidence="8" id="KW-0460">Magnesium</keyword>
<accession>T1GC36</accession>
<feature type="transmembrane region" description="Helical" evidence="13">
    <location>
        <begin position="144"/>
        <end position="160"/>
    </location>
</feature>
<keyword evidence="4 13" id="KW-0812">Transmembrane</keyword>
<dbReference type="FunFam" id="3.40.50.1000:FF:000068">
    <property type="entry name" value="Cation-transporting ATPase"/>
    <property type="match status" value="1"/>
</dbReference>
<evidence type="ECO:0000256" key="12">
    <source>
        <dbReference type="ARBA" id="ARBA00049360"/>
    </source>
</evidence>
<dbReference type="Pfam" id="PF00122">
    <property type="entry name" value="E1-E2_ATPase"/>
    <property type="match status" value="1"/>
</dbReference>
<evidence type="ECO:0000256" key="8">
    <source>
        <dbReference type="ARBA" id="ARBA00022842"/>
    </source>
</evidence>
<dbReference type="InterPro" id="IPR023214">
    <property type="entry name" value="HAD_sf"/>
</dbReference>
<dbReference type="InterPro" id="IPR059000">
    <property type="entry name" value="ATPase_P-type_domA"/>
</dbReference>
<dbReference type="GO" id="GO:0005524">
    <property type="term" value="F:ATP binding"/>
    <property type="evidence" value="ECO:0007669"/>
    <property type="project" value="UniProtKB-KW"/>
</dbReference>
<dbReference type="PANTHER" id="PTHR45630">
    <property type="entry name" value="CATION-TRANSPORTING ATPASE-RELATED"/>
    <property type="match status" value="1"/>
</dbReference>
<dbReference type="HOGENOM" id="CLU_001828_0_3_1"/>
<dbReference type="SFLD" id="SFLDG00002">
    <property type="entry name" value="C1.7:_P-type_atpase_like"/>
    <property type="match status" value="1"/>
</dbReference>
<proteinExistence type="inferred from homology"/>
<dbReference type="InterPro" id="IPR008250">
    <property type="entry name" value="ATPase_P-typ_transduc_dom_A_sf"/>
</dbReference>
<organism evidence="15 16">
    <name type="scientific">Megaselia scalaris</name>
    <name type="common">Humpbacked fly</name>
    <name type="synonym">Phora scalaris</name>
    <dbReference type="NCBI Taxonomy" id="36166"/>
    <lineage>
        <taxon>Eukaryota</taxon>
        <taxon>Metazoa</taxon>
        <taxon>Ecdysozoa</taxon>
        <taxon>Arthropoda</taxon>
        <taxon>Hexapoda</taxon>
        <taxon>Insecta</taxon>
        <taxon>Pterygota</taxon>
        <taxon>Neoptera</taxon>
        <taxon>Endopterygota</taxon>
        <taxon>Diptera</taxon>
        <taxon>Brachycera</taxon>
        <taxon>Muscomorpha</taxon>
        <taxon>Platypezoidea</taxon>
        <taxon>Phoridae</taxon>
        <taxon>Megaseliini</taxon>
        <taxon>Megaselia</taxon>
    </lineage>
</organism>
<dbReference type="Gene3D" id="3.40.1110.10">
    <property type="entry name" value="Calcium-transporting ATPase, cytoplasmic domain N"/>
    <property type="match status" value="1"/>
</dbReference>
<dbReference type="PANTHER" id="PTHR45630:SF8">
    <property type="entry name" value="CATION-TRANSPORTING ATPASE"/>
    <property type="match status" value="1"/>
</dbReference>
<dbReference type="Gene3D" id="1.20.1110.10">
    <property type="entry name" value="Calcium-transporting ATPase, transmembrane domain"/>
    <property type="match status" value="1"/>
</dbReference>
<comment type="similarity">
    <text evidence="2">Belongs to the cation transport ATPase (P-type) (TC 3.A.3) family. Type V subfamily.</text>
</comment>
<evidence type="ECO:0000256" key="4">
    <source>
        <dbReference type="ARBA" id="ARBA00022692"/>
    </source>
</evidence>
<evidence type="ECO:0000256" key="9">
    <source>
        <dbReference type="ARBA" id="ARBA00022967"/>
    </source>
</evidence>
<dbReference type="SFLD" id="SFLDS00003">
    <property type="entry name" value="Haloacid_Dehalogenase"/>
    <property type="match status" value="1"/>
</dbReference>